<dbReference type="InterPro" id="IPR044878">
    <property type="entry name" value="UbiA_sf"/>
</dbReference>
<evidence type="ECO:0000256" key="4">
    <source>
        <dbReference type="ARBA" id="ARBA00022989"/>
    </source>
</evidence>
<dbReference type="EMBL" id="PIUM01000003">
    <property type="protein sequence ID" value="PKU25908.1"/>
    <property type="molecule type" value="Genomic_DNA"/>
</dbReference>
<dbReference type="Gene3D" id="1.10.357.140">
    <property type="entry name" value="UbiA prenyltransferase"/>
    <property type="match status" value="1"/>
</dbReference>
<keyword evidence="3 6" id="KW-0812">Transmembrane</keyword>
<dbReference type="Proteomes" id="UP000233293">
    <property type="component" value="Unassembled WGS sequence"/>
</dbReference>
<keyword evidence="2" id="KW-1003">Cell membrane</keyword>
<sequence length="291" mass="30361">MGSTSSWTPPLGAALRLGRVANLPTVWSNVLAGSALAGKDIADHRLPLLLAAFSLFYLAGMYLNDAFDHSIDARERPERPIPSGLIARRTVIMAGLAMMTLGLLTVSAVGGFAGFTAGLALGVTIIGYDLHHKGNRFGPVLMGVCRGLVYLGSTVALTGRISLEALAGGVILLCYVLGLTYTAKRETLASFGAIWPLASLAAPMLYFPRAFANSAIGVAACLLFAGWLALTMRKLMPGPKRDVRAAVGQFIAGIALVDTVIAAACGQTLSAALAVLAFLTTLLLHRRLPGT</sequence>
<accession>A0A2N3PZT0</accession>
<comment type="subcellular location">
    <subcellularLocation>
        <location evidence="1">Membrane</location>
        <topology evidence="1">Multi-pass membrane protein</topology>
    </subcellularLocation>
</comment>
<feature type="transmembrane region" description="Helical" evidence="6">
    <location>
        <begin position="112"/>
        <end position="130"/>
    </location>
</feature>
<evidence type="ECO:0000256" key="2">
    <source>
        <dbReference type="ARBA" id="ARBA00022475"/>
    </source>
</evidence>
<feature type="transmembrane region" description="Helical" evidence="6">
    <location>
        <begin position="269"/>
        <end position="285"/>
    </location>
</feature>
<feature type="transmembrane region" description="Helical" evidence="6">
    <location>
        <begin position="46"/>
        <end position="64"/>
    </location>
</feature>
<dbReference type="CDD" id="cd13964">
    <property type="entry name" value="PT_UbiA_1"/>
    <property type="match status" value="1"/>
</dbReference>
<reference evidence="8" key="1">
    <citation type="submission" date="2017-12" db="EMBL/GenBank/DDBJ databases">
        <title>Draft genome sequence of Telmatospirillum siberiense 26-4b1T, an acidotolerant peatland alphaproteobacterium potentially involved in sulfur cycling.</title>
        <authorList>
            <person name="Hausmann B."/>
            <person name="Pjevac P."/>
            <person name="Schreck K."/>
            <person name="Herbold C.W."/>
            <person name="Daims H."/>
            <person name="Wagner M."/>
            <person name="Pester M."/>
            <person name="Loy A."/>
        </authorList>
    </citation>
    <scope>NUCLEOTIDE SEQUENCE [LARGE SCALE GENOMIC DNA]</scope>
    <source>
        <strain evidence="8">26-4b1</strain>
    </source>
</reference>
<name>A0A2N3PZT0_9PROT</name>
<feature type="transmembrane region" description="Helical" evidence="6">
    <location>
        <begin position="188"/>
        <end position="206"/>
    </location>
</feature>
<dbReference type="GO" id="GO:0016765">
    <property type="term" value="F:transferase activity, transferring alkyl or aryl (other than methyl) groups"/>
    <property type="evidence" value="ECO:0007669"/>
    <property type="project" value="InterPro"/>
</dbReference>
<feature type="transmembrane region" description="Helical" evidence="6">
    <location>
        <begin position="212"/>
        <end position="231"/>
    </location>
</feature>
<gene>
    <name evidence="7" type="ORF">CWS72_04990</name>
</gene>
<dbReference type="PANTHER" id="PTHR42723">
    <property type="entry name" value="CHLOROPHYLL SYNTHASE"/>
    <property type="match status" value="1"/>
</dbReference>
<evidence type="ECO:0000256" key="6">
    <source>
        <dbReference type="SAM" id="Phobius"/>
    </source>
</evidence>
<feature type="transmembrane region" description="Helical" evidence="6">
    <location>
        <begin position="137"/>
        <end position="157"/>
    </location>
</feature>
<dbReference type="GO" id="GO:0016020">
    <property type="term" value="C:membrane"/>
    <property type="evidence" value="ECO:0007669"/>
    <property type="project" value="UniProtKB-SubCell"/>
</dbReference>
<comment type="caution">
    <text evidence="7">The sequence shown here is derived from an EMBL/GenBank/DDBJ whole genome shotgun (WGS) entry which is preliminary data.</text>
</comment>
<dbReference type="OrthoDB" id="8559716at2"/>
<evidence type="ECO:0000313" key="7">
    <source>
        <dbReference type="EMBL" id="PKU25908.1"/>
    </source>
</evidence>
<feature type="transmembrane region" description="Helical" evidence="6">
    <location>
        <begin position="163"/>
        <end position="181"/>
    </location>
</feature>
<dbReference type="RefSeq" id="WP_101249453.1">
    <property type="nucleotide sequence ID" value="NZ_PIUM01000003.1"/>
</dbReference>
<evidence type="ECO:0000313" key="8">
    <source>
        <dbReference type="Proteomes" id="UP000233293"/>
    </source>
</evidence>
<keyword evidence="5 6" id="KW-0472">Membrane</keyword>
<dbReference type="InterPro" id="IPR000537">
    <property type="entry name" value="UbiA_prenyltransferase"/>
</dbReference>
<dbReference type="AlphaFoldDB" id="A0A2N3PZT0"/>
<dbReference type="Pfam" id="PF01040">
    <property type="entry name" value="UbiA"/>
    <property type="match status" value="1"/>
</dbReference>
<proteinExistence type="predicted"/>
<evidence type="ECO:0000256" key="3">
    <source>
        <dbReference type="ARBA" id="ARBA00022692"/>
    </source>
</evidence>
<organism evidence="7 8">
    <name type="scientific">Telmatospirillum siberiense</name>
    <dbReference type="NCBI Taxonomy" id="382514"/>
    <lineage>
        <taxon>Bacteria</taxon>
        <taxon>Pseudomonadati</taxon>
        <taxon>Pseudomonadota</taxon>
        <taxon>Alphaproteobacteria</taxon>
        <taxon>Rhodospirillales</taxon>
        <taxon>Rhodospirillaceae</taxon>
        <taxon>Telmatospirillum</taxon>
    </lineage>
</organism>
<protein>
    <submittedName>
        <fullName evidence="7">Prenyltransferase</fullName>
    </submittedName>
</protein>
<keyword evidence="4 6" id="KW-1133">Transmembrane helix</keyword>
<keyword evidence="7" id="KW-0808">Transferase</keyword>
<dbReference type="InterPro" id="IPR050475">
    <property type="entry name" value="Prenyltransferase_related"/>
</dbReference>
<dbReference type="PANTHER" id="PTHR42723:SF1">
    <property type="entry name" value="CHLOROPHYLL SYNTHASE, CHLOROPLASTIC"/>
    <property type="match status" value="1"/>
</dbReference>
<evidence type="ECO:0000256" key="5">
    <source>
        <dbReference type="ARBA" id="ARBA00023136"/>
    </source>
</evidence>
<evidence type="ECO:0000256" key="1">
    <source>
        <dbReference type="ARBA" id="ARBA00004141"/>
    </source>
</evidence>
<keyword evidence="8" id="KW-1185">Reference proteome</keyword>